<dbReference type="InterPro" id="IPR025828">
    <property type="entry name" value="Put_sensor_dom"/>
</dbReference>
<evidence type="ECO:0000256" key="2">
    <source>
        <dbReference type="ARBA" id="ARBA00012438"/>
    </source>
</evidence>
<dbReference type="RefSeq" id="WP_184922493.1">
    <property type="nucleotide sequence ID" value="NZ_JACHJR010000001.1"/>
</dbReference>
<organism evidence="11 12">
    <name type="scientific">Kitasatospora gansuensis</name>
    <dbReference type="NCBI Taxonomy" id="258050"/>
    <lineage>
        <taxon>Bacteria</taxon>
        <taxon>Bacillati</taxon>
        <taxon>Actinomycetota</taxon>
        <taxon>Actinomycetes</taxon>
        <taxon>Kitasatosporales</taxon>
        <taxon>Streptomycetaceae</taxon>
        <taxon>Kitasatospora</taxon>
    </lineage>
</organism>
<accession>A0A7W7WLL4</accession>
<dbReference type="InterPro" id="IPR003594">
    <property type="entry name" value="HATPase_dom"/>
</dbReference>
<dbReference type="Proteomes" id="UP000573327">
    <property type="component" value="Unassembled WGS sequence"/>
</dbReference>
<dbReference type="InterPro" id="IPR050482">
    <property type="entry name" value="Sensor_HK_TwoCompSys"/>
</dbReference>
<keyword evidence="12" id="KW-1185">Reference proteome</keyword>
<protein>
    <recommendedName>
        <fullName evidence="2">histidine kinase</fullName>
        <ecNumber evidence="2">2.7.13.3</ecNumber>
    </recommendedName>
</protein>
<dbReference type="GO" id="GO:0005524">
    <property type="term" value="F:ATP binding"/>
    <property type="evidence" value="ECO:0007669"/>
    <property type="project" value="UniProtKB-KW"/>
</dbReference>
<evidence type="ECO:0000313" key="12">
    <source>
        <dbReference type="Proteomes" id="UP000573327"/>
    </source>
</evidence>
<comment type="caution">
    <text evidence="11">The sequence shown here is derived from an EMBL/GenBank/DDBJ whole genome shotgun (WGS) entry which is preliminary data.</text>
</comment>
<sequence>MRAAMYGGGGDVMERMRIGRALHALGVPAGRELLYALAAPVLGVLGALLVYPLLAVGLVLSVTHLGLPLLAGVLTVARWIGGLHRRLLAGLLGESVPPPRRPEADRARLVRATLTDGANWRTVAYVLLAAPLGVLVLLVTVGLRLYGLAAVLYPFWWRLVSADGHRGLSLGSRALDSGPKALAVAVAGLAVTALAGWAGRRLLALVRYLGRTLLGPGRLSERVRDLEESRALAVHNSAMTLRRIERDLHDGAQAQLVAVTLALASARSRLDRRGPDGTLPPADLERGRELVEQAIGNARTAITDLRDLVRGIHPPVLDTGLDAALETLAARTGVPVRLRTELPGRLPEAVETIAYFCASELLNNAARHSGAPLIELTAEHRDGALLLRVRDEGRGGAVLVPGTAGGGSGLSGLAERVREVDGTLRISSPAGGPTTATVELPV</sequence>
<dbReference type="GO" id="GO:0016020">
    <property type="term" value="C:membrane"/>
    <property type="evidence" value="ECO:0007669"/>
    <property type="project" value="InterPro"/>
</dbReference>
<evidence type="ECO:0000259" key="10">
    <source>
        <dbReference type="SMART" id="SM00387"/>
    </source>
</evidence>
<dbReference type="InterPro" id="IPR011712">
    <property type="entry name" value="Sig_transdc_His_kin_sub3_dim/P"/>
</dbReference>
<feature type="transmembrane region" description="Helical" evidence="9">
    <location>
        <begin position="60"/>
        <end position="80"/>
    </location>
</feature>
<evidence type="ECO:0000256" key="1">
    <source>
        <dbReference type="ARBA" id="ARBA00000085"/>
    </source>
</evidence>
<dbReference type="Pfam" id="PF07730">
    <property type="entry name" value="HisKA_3"/>
    <property type="match status" value="1"/>
</dbReference>
<keyword evidence="6 11" id="KW-0418">Kinase</keyword>
<dbReference type="EC" id="2.7.13.3" evidence="2"/>
<evidence type="ECO:0000256" key="7">
    <source>
        <dbReference type="ARBA" id="ARBA00022840"/>
    </source>
</evidence>
<feature type="transmembrane region" description="Helical" evidence="9">
    <location>
        <begin position="123"/>
        <end position="156"/>
    </location>
</feature>
<evidence type="ECO:0000256" key="8">
    <source>
        <dbReference type="ARBA" id="ARBA00023012"/>
    </source>
</evidence>
<dbReference type="GO" id="GO:0000155">
    <property type="term" value="F:phosphorelay sensor kinase activity"/>
    <property type="evidence" value="ECO:0007669"/>
    <property type="project" value="InterPro"/>
</dbReference>
<dbReference type="AlphaFoldDB" id="A0A7W7WLL4"/>
<evidence type="ECO:0000256" key="5">
    <source>
        <dbReference type="ARBA" id="ARBA00022741"/>
    </source>
</evidence>
<keyword evidence="3" id="KW-0597">Phosphoprotein</keyword>
<keyword evidence="9" id="KW-0472">Membrane</keyword>
<dbReference type="Gene3D" id="3.30.565.10">
    <property type="entry name" value="Histidine kinase-like ATPase, C-terminal domain"/>
    <property type="match status" value="1"/>
</dbReference>
<comment type="catalytic activity">
    <reaction evidence="1">
        <text>ATP + protein L-histidine = ADP + protein N-phospho-L-histidine.</text>
        <dbReference type="EC" id="2.7.13.3"/>
    </reaction>
</comment>
<dbReference type="Gene3D" id="1.20.5.1930">
    <property type="match status" value="1"/>
</dbReference>
<dbReference type="GO" id="GO:0046983">
    <property type="term" value="F:protein dimerization activity"/>
    <property type="evidence" value="ECO:0007669"/>
    <property type="project" value="InterPro"/>
</dbReference>
<feature type="transmembrane region" description="Helical" evidence="9">
    <location>
        <begin position="181"/>
        <end position="199"/>
    </location>
</feature>
<proteinExistence type="predicted"/>
<dbReference type="SMART" id="SM00387">
    <property type="entry name" value="HATPase_c"/>
    <property type="match status" value="1"/>
</dbReference>
<dbReference type="InterPro" id="IPR036890">
    <property type="entry name" value="HATPase_C_sf"/>
</dbReference>
<feature type="transmembrane region" description="Helical" evidence="9">
    <location>
        <begin position="33"/>
        <end position="54"/>
    </location>
</feature>
<gene>
    <name evidence="11" type="ORF">F4556_006429</name>
</gene>
<dbReference type="SUPFAM" id="SSF55874">
    <property type="entry name" value="ATPase domain of HSP90 chaperone/DNA topoisomerase II/histidine kinase"/>
    <property type="match status" value="1"/>
</dbReference>
<dbReference type="EMBL" id="JACHJR010000001">
    <property type="protein sequence ID" value="MBB4950894.1"/>
    <property type="molecule type" value="Genomic_DNA"/>
</dbReference>
<dbReference type="Pfam" id="PF02518">
    <property type="entry name" value="HATPase_c"/>
    <property type="match status" value="1"/>
</dbReference>
<keyword evidence="8" id="KW-0902">Two-component regulatory system</keyword>
<keyword evidence="9" id="KW-0812">Transmembrane</keyword>
<keyword evidence="7" id="KW-0067">ATP-binding</keyword>
<keyword evidence="5" id="KW-0547">Nucleotide-binding</keyword>
<evidence type="ECO:0000256" key="3">
    <source>
        <dbReference type="ARBA" id="ARBA00022553"/>
    </source>
</evidence>
<dbReference type="Pfam" id="PF13796">
    <property type="entry name" value="Sensor"/>
    <property type="match status" value="1"/>
</dbReference>
<keyword evidence="9" id="KW-1133">Transmembrane helix</keyword>
<reference evidence="11 12" key="1">
    <citation type="submission" date="2020-08" db="EMBL/GenBank/DDBJ databases">
        <title>Sequencing the genomes of 1000 actinobacteria strains.</title>
        <authorList>
            <person name="Klenk H.-P."/>
        </authorList>
    </citation>
    <scope>NUCLEOTIDE SEQUENCE [LARGE SCALE GENOMIC DNA]</scope>
    <source>
        <strain evidence="11 12">DSM 44786</strain>
    </source>
</reference>
<evidence type="ECO:0000256" key="6">
    <source>
        <dbReference type="ARBA" id="ARBA00022777"/>
    </source>
</evidence>
<evidence type="ECO:0000256" key="4">
    <source>
        <dbReference type="ARBA" id="ARBA00022679"/>
    </source>
</evidence>
<keyword evidence="4" id="KW-0808">Transferase</keyword>
<evidence type="ECO:0000256" key="9">
    <source>
        <dbReference type="SAM" id="Phobius"/>
    </source>
</evidence>
<evidence type="ECO:0000313" key="11">
    <source>
        <dbReference type="EMBL" id="MBB4950894.1"/>
    </source>
</evidence>
<feature type="domain" description="Histidine kinase/HSP90-like ATPase" evidence="10">
    <location>
        <begin position="349"/>
        <end position="442"/>
    </location>
</feature>
<dbReference type="PANTHER" id="PTHR24421:SF10">
    <property type="entry name" value="NITRATE_NITRITE SENSOR PROTEIN NARQ"/>
    <property type="match status" value="1"/>
</dbReference>
<dbReference type="PANTHER" id="PTHR24421">
    <property type="entry name" value="NITRATE/NITRITE SENSOR PROTEIN NARX-RELATED"/>
    <property type="match status" value="1"/>
</dbReference>
<name>A0A7W7WLL4_9ACTN</name>